<dbReference type="AlphaFoldDB" id="A0A078HS87"/>
<proteinExistence type="predicted"/>
<dbReference type="PaxDb" id="3708-A0A078HS87"/>
<dbReference type="Gramene" id="CDY41470">
    <property type="protein sequence ID" value="CDY41470"/>
    <property type="gene ID" value="GSBRNA2T00073075001"/>
</dbReference>
<evidence type="ECO:0000313" key="1">
    <source>
        <dbReference type="EMBL" id="CDY41470.1"/>
    </source>
</evidence>
<organism evidence="1 2">
    <name type="scientific">Brassica napus</name>
    <name type="common">Rape</name>
    <dbReference type="NCBI Taxonomy" id="3708"/>
    <lineage>
        <taxon>Eukaryota</taxon>
        <taxon>Viridiplantae</taxon>
        <taxon>Streptophyta</taxon>
        <taxon>Embryophyta</taxon>
        <taxon>Tracheophyta</taxon>
        <taxon>Spermatophyta</taxon>
        <taxon>Magnoliopsida</taxon>
        <taxon>eudicotyledons</taxon>
        <taxon>Gunneridae</taxon>
        <taxon>Pentapetalae</taxon>
        <taxon>rosids</taxon>
        <taxon>malvids</taxon>
        <taxon>Brassicales</taxon>
        <taxon>Brassicaceae</taxon>
        <taxon>Brassiceae</taxon>
        <taxon>Brassica</taxon>
    </lineage>
</organism>
<protein>
    <submittedName>
        <fullName evidence="1">BnaA08g20720D protein</fullName>
    </submittedName>
</protein>
<accession>A0A078HS87</accession>
<evidence type="ECO:0000313" key="2">
    <source>
        <dbReference type="Proteomes" id="UP000028999"/>
    </source>
</evidence>
<keyword evidence="2" id="KW-1185">Reference proteome</keyword>
<dbReference type="Proteomes" id="UP000028999">
    <property type="component" value="Unassembled WGS sequence"/>
</dbReference>
<gene>
    <name evidence="1" type="primary">BnaA08g20720D</name>
    <name evidence="1" type="ORF">GSBRNA2T00073075001</name>
</gene>
<reference evidence="1 2" key="1">
    <citation type="journal article" date="2014" name="Science">
        <title>Plant genetics. Early allopolyploid evolution in the post-Neolithic Brassica napus oilseed genome.</title>
        <authorList>
            <person name="Chalhoub B."/>
            <person name="Denoeud F."/>
            <person name="Liu S."/>
            <person name="Parkin I.A."/>
            <person name="Tang H."/>
            <person name="Wang X."/>
            <person name="Chiquet J."/>
            <person name="Belcram H."/>
            <person name="Tong C."/>
            <person name="Samans B."/>
            <person name="Correa M."/>
            <person name="Da Silva C."/>
            <person name="Just J."/>
            <person name="Falentin C."/>
            <person name="Koh C.S."/>
            <person name="Le Clainche I."/>
            <person name="Bernard M."/>
            <person name="Bento P."/>
            <person name="Noel B."/>
            <person name="Labadie K."/>
            <person name="Alberti A."/>
            <person name="Charles M."/>
            <person name="Arnaud D."/>
            <person name="Guo H."/>
            <person name="Daviaud C."/>
            <person name="Alamery S."/>
            <person name="Jabbari K."/>
            <person name="Zhao M."/>
            <person name="Edger P.P."/>
            <person name="Chelaifa H."/>
            <person name="Tack D."/>
            <person name="Lassalle G."/>
            <person name="Mestiri I."/>
            <person name="Schnel N."/>
            <person name="Le Paslier M.C."/>
            <person name="Fan G."/>
            <person name="Renault V."/>
            <person name="Bayer P.E."/>
            <person name="Golicz A.A."/>
            <person name="Manoli S."/>
            <person name="Lee T.H."/>
            <person name="Thi V.H."/>
            <person name="Chalabi S."/>
            <person name="Hu Q."/>
            <person name="Fan C."/>
            <person name="Tollenaere R."/>
            <person name="Lu Y."/>
            <person name="Battail C."/>
            <person name="Shen J."/>
            <person name="Sidebottom C.H."/>
            <person name="Wang X."/>
            <person name="Canaguier A."/>
            <person name="Chauveau A."/>
            <person name="Berard A."/>
            <person name="Deniot G."/>
            <person name="Guan M."/>
            <person name="Liu Z."/>
            <person name="Sun F."/>
            <person name="Lim Y.P."/>
            <person name="Lyons E."/>
            <person name="Town C.D."/>
            <person name="Bancroft I."/>
            <person name="Wang X."/>
            <person name="Meng J."/>
            <person name="Ma J."/>
            <person name="Pires J.C."/>
            <person name="King G.J."/>
            <person name="Brunel D."/>
            <person name="Delourme R."/>
            <person name="Renard M."/>
            <person name="Aury J.M."/>
            <person name="Adams K.L."/>
            <person name="Batley J."/>
            <person name="Snowdon R.J."/>
            <person name="Tost J."/>
            <person name="Edwards D."/>
            <person name="Zhou Y."/>
            <person name="Hua W."/>
            <person name="Sharpe A.G."/>
            <person name="Paterson A.H."/>
            <person name="Guan C."/>
            <person name="Wincker P."/>
        </authorList>
    </citation>
    <scope>NUCLEOTIDE SEQUENCE [LARGE SCALE GENOMIC DNA]</scope>
    <source>
        <strain evidence="2">cv. Darmor-bzh</strain>
    </source>
</reference>
<dbReference type="EMBL" id="LK032498">
    <property type="protein sequence ID" value="CDY41470.1"/>
    <property type="molecule type" value="Genomic_DNA"/>
</dbReference>
<sequence>MKNLIFFVNGKKPMKLVGRWKSGPY</sequence>
<name>A0A078HS87_BRANA</name>